<dbReference type="PRINTS" id="PR00111">
    <property type="entry name" value="ABHYDROLASE"/>
</dbReference>
<name>A0ABS5HMI3_9RHOB</name>
<keyword evidence="1" id="KW-1133">Transmembrane helix</keyword>
<dbReference type="SUPFAM" id="SSF53474">
    <property type="entry name" value="alpha/beta-Hydrolases"/>
    <property type="match status" value="1"/>
</dbReference>
<sequence>MVSVVRPIAYAFAALLLLLAASMATTGSPGRAVLLVLAAVAVSPALGHVVQRRGGQGRAILRRAAIIIAALGAFGFITASNSRDSIYASQEIRDRFHAMYREKLADWPAPYVSVSAATDYGNVHVLVSGPTDGPPMLLLHASGVGSWSWYHNIGALSGPYRTYAIDLIGDAGLSEYDTLRHRMKNGRDQAEHYRAIMDHFGIDRAVVVGASEGGFIATYLALHHPERVSRMILLGPMGYSGAVGAIVRITLTQMFPFRWLQDATFRWAFSNDEGLRTEYAQWFPLLMEGVFPQKVAPLPFSAEERQRVTVPTMFVFGMRDNLVGDVEKARALVQDMPDVTVETVEAGHLMDGEVPETIDRLILEFAARDRR</sequence>
<dbReference type="RefSeq" id="WP_212699298.1">
    <property type="nucleotide sequence ID" value="NZ_JADMKU010000001.1"/>
</dbReference>
<feature type="transmembrane region" description="Helical" evidence="1">
    <location>
        <begin position="34"/>
        <end position="51"/>
    </location>
</feature>
<feature type="domain" description="AB hydrolase-1" evidence="2">
    <location>
        <begin position="134"/>
        <end position="242"/>
    </location>
</feature>
<evidence type="ECO:0000313" key="4">
    <source>
        <dbReference type="Proteomes" id="UP001195941"/>
    </source>
</evidence>
<dbReference type="Pfam" id="PF00561">
    <property type="entry name" value="Abhydrolase_1"/>
    <property type="match status" value="1"/>
</dbReference>
<keyword evidence="4" id="KW-1185">Reference proteome</keyword>
<organism evidence="3 4">
    <name type="scientific">Thalassovita aquimarina</name>
    <dbReference type="NCBI Taxonomy" id="2785917"/>
    <lineage>
        <taxon>Bacteria</taxon>
        <taxon>Pseudomonadati</taxon>
        <taxon>Pseudomonadota</taxon>
        <taxon>Alphaproteobacteria</taxon>
        <taxon>Rhodobacterales</taxon>
        <taxon>Roseobacteraceae</taxon>
        <taxon>Thalassovita</taxon>
    </lineage>
</organism>
<accession>A0ABS5HMI3</accession>
<dbReference type="Gene3D" id="3.40.50.1820">
    <property type="entry name" value="alpha/beta hydrolase"/>
    <property type="match status" value="1"/>
</dbReference>
<dbReference type="PANTHER" id="PTHR46438">
    <property type="entry name" value="ALPHA/BETA-HYDROLASES SUPERFAMILY PROTEIN"/>
    <property type="match status" value="1"/>
</dbReference>
<dbReference type="PANTHER" id="PTHR46438:SF11">
    <property type="entry name" value="LIPASE-RELATED"/>
    <property type="match status" value="1"/>
</dbReference>
<feature type="transmembrane region" description="Helical" evidence="1">
    <location>
        <begin position="60"/>
        <end position="79"/>
    </location>
</feature>
<proteinExistence type="predicted"/>
<reference evidence="3 4" key="1">
    <citation type="journal article" date="2021" name="Arch. Microbiol.">
        <title>Thalassobius aquimarinus sp. nov., isolated from the Sea of Japan seashore.</title>
        <authorList>
            <person name="Kurilenko V.V."/>
            <person name="Romanenko L.A."/>
            <person name="Chernysheva N.Y."/>
            <person name="Velansky P.V."/>
            <person name="Tekutyeva L.A."/>
            <person name="Isaeva M.P."/>
            <person name="Mikhailov V.V."/>
        </authorList>
    </citation>
    <scope>NUCLEOTIDE SEQUENCE [LARGE SCALE GENOMIC DNA]</scope>
    <source>
        <strain evidence="3 4">KMM 8518</strain>
    </source>
</reference>
<keyword evidence="1" id="KW-0812">Transmembrane</keyword>
<dbReference type="EMBL" id="JADMKU010000001">
    <property type="protein sequence ID" value="MBR9649803.1"/>
    <property type="molecule type" value="Genomic_DNA"/>
</dbReference>
<dbReference type="InterPro" id="IPR029058">
    <property type="entry name" value="AB_hydrolase_fold"/>
</dbReference>
<evidence type="ECO:0000256" key="1">
    <source>
        <dbReference type="SAM" id="Phobius"/>
    </source>
</evidence>
<keyword evidence="3" id="KW-0378">Hydrolase</keyword>
<protein>
    <submittedName>
        <fullName evidence="3">Alpha/beta hydrolase</fullName>
    </submittedName>
</protein>
<dbReference type="GO" id="GO:0016787">
    <property type="term" value="F:hydrolase activity"/>
    <property type="evidence" value="ECO:0007669"/>
    <property type="project" value="UniProtKB-KW"/>
</dbReference>
<comment type="caution">
    <text evidence="3">The sequence shown here is derived from an EMBL/GenBank/DDBJ whole genome shotgun (WGS) entry which is preliminary data.</text>
</comment>
<dbReference type="Proteomes" id="UP001195941">
    <property type="component" value="Unassembled WGS sequence"/>
</dbReference>
<dbReference type="InterPro" id="IPR000073">
    <property type="entry name" value="AB_hydrolase_1"/>
</dbReference>
<gene>
    <name evidence="3" type="ORF">IT775_01535</name>
</gene>
<keyword evidence="1" id="KW-0472">Membrane</keyword>
<evidence type="ECO:0000259" key="2">
    <source>
        <dbReference type="Pfam" id="PF00561"/>
    </source>
</evidence>
<evidence type="ECO:0000313" key="3">
    <source>
        <dbReference type="EMBL" id="MBR9649803.1"/>
    </source>
</evidence>